<dbReference type="PROSITE" id="PS50940">
    <property type="entry name" value="CHIT_BIND_II"/>
    <property type="match status" value="1"/>
</dbReference>
<keyword evidence="3" id="KW-0677">Repeat</keyword>
<sequence>TDDDEDGGNSDDDDGDNDHDYDDQKKEITTEKADVNICQQNEIKCPKVDGKYPVYSALPDCTKFCQCSNGKPYLHNCPDGLHFNSILNVCDWPHRAGCN</sequence>
<dbReference type="PANTHER" id="PTHR23301">
    <property type="entry name" value="CHITIN BINDING PERITROPHIN-A"/>
    <property type="match status" value="1"/>
</dbReference>
<name>A0A1E1WCA6_PECGO</name>
<organism evidence="8">
    <name type="scientific">Pectinophora gossypiella</name>
    <name type="common">Cotton pink bollworm</name>
    <name type="synonym">Depressaria gossypiella</name>
    <dbReference type="NCBI Taxonomy" id="13191"/>
    <lineage>
        <taxon>Eukaryota</taxon>
        <taxon>Metazoa</taxon>
        <taxon>Ecdysozoa</taxon>
        <taxon>Arthropoda</taxon>
        <taxon>Hexapoda</taxon>
        <taxon>Insecta</taxon>
        <taxon>Pterygota</taxon>
        <taxon>Neoptera</taxon>
        <taxon>Endopterygota</taxon>
        <taxon>Lepidoptera</taxon>
        <taxon>Glossata</taxon>
        <taxon>Ditrysia</taxon>
        <taxon>Gelechioidea</taxon>
        <taxon>Gelechiidae</taxon>
        <taxon>Apatetrinae</taxon>
        <taxon>Pectinophora</taxon>
    </lineage>
</organism>
<keyword evidence="4" id="KW-1015">Disulfide bond</keyword>
<evidence type="ECO:0000256" key="1">
    <source>
        <dbReference type="ARBA" id="ARBA00022669"/>
    </source>
</evidence>
<evidence type="ECO:0000256" key="6">
    <source>
        <dbReference type="SAM" id="MobiDB-lite"/>
    </source>
</evidence>
<gene>
    <name evidence="8" type="ORF">g.17016</name>
</gene>
<evidence type="ECO:0000259" key="7">
    <source>
        <dbReference type="PROSITE" id="PS50940"/>
    </source>
</evidence>
<evidence type="ECO:0000313" key="8">
    <source>
        <dbReference type="EMBL" id="JAT84610.1"/>
    </source>
</evidence>
<feature type="region of interest" description="Disordered" evidence="6">
    <location>
        <begin position="1"/>
        <end position="28"/>
    </location>
</feature>
<feature type="non-terminal residue" evidence="8">
    <location>
        <position position="1"/>
    </location>
</feature>
<evidence type="ECO:0000256" key="2">
    <source>
        <dbReference type="ARBA" id="ARBA00022729"/>
    </source>
</evidence>
<dbReference type="PANTHER" id="PTHR23301:SF0">
    <property type="entry name" value="CHITIN-BINDING TYPE-2 DOMAIN-CONTAINING PROTEIN-RELATED"/>
    <property type="match status" value="1"/>
</dbReference>
<dbReference type="AlphaFoldDB" id="A0A1E1WCA6"/>
<accession>A0A1E1WCA6</accession>
<keyword evidence="2" id="KW-0732">Signal</keyword>
<feature type="compositionally biased region" description="Acidic residues" evidence="6">
    <location>
        <begin position="1"/>
        <end position="21"/>
    </location>
</feature>
<dbReference type="Pfam" id="PF01607">
    <property type="entry name" value="CBM_14"/>
    <property type="match status" value="1"/>
</dbReference>
<evidence type="ECO:0000256" key="4">
    <source>
        <dbReference type="ARBA" id="ARBA00023157"/>
    </source>
</evidence>
<dbReference type="GO" id="GO:0005576">
    <property type="term" value="C:extracellular region"/>
    <property type="evidence" value="ECO:0007669"/>
    <property type="project" value="InterPro"/>
</dbReference>
<proteinExistence type="predicted"/>
<dbReference type="SMART" id="SM00494">
    <property type="entry name" value="ChtBD2"/>
    <property type="match status" value="1"/>
</dbReference>
<feature type="non-terminal residue" evidence="8">
    <location>
        <position position="99"/>
    </location>
</feature>
<keyword evidence="5" id="KW-0325">Glycoprotein</keyword>
<keyword evidence="1" id="KW-0147">Chitin-binding</keyword>
<feature type="domain" description="Chitin-binding type-2" evidence="7">
    <location>
        <begin position="42"/>
        <end position="99"/>
    </location>
</feature>
<reference evidence="8" key="1">
    <citation type="submission" date="2015-09" db="EMBL/GenBank/DDBJ databases">
        <title>De novo assembly of Pectinophora gossypiella (Pink Bollworm) gut transcriptome.</title>
        <authorList>
            <person name="Tassone E.E."/>
        </authorList>
    </citation>
    <scope>NUCLEOTIDE SEQUENCE</scope>
</reference>
<dbReference type="InterPro" id="IPR051940">
    <property type="entry name" value="Chitin_bind-dev_reg"/>
</dbReference>
<dbReference type="SUPFAM" id="SSF57625">
    <property type="entry name" value="Invertebrate chitin-binding proteins"/>
    <property type="match status" value="1"/>
</dbReference>
<dbReference type="InterPro" id="IPR036508">
    <property type="entry name" value="Chitin-bd_dom_sf"/>
</dbReference>
<dbReference type="Gene3D" id="2.170.140.10">
    <property type="entry name" value="Chitin binding domain"/>
    <property type="match status" value="1"/>
</dbReference>
<dbReference type="GO" id="GO:0008061">
    <property type="term" value="F:chitin binding"/>
    <property type="evidence" value="ECO:0007669"/>
    <property type="project" value="UniProtKB-KW"/>
</dbReference>
<protein>
    <recommendedName>
        <fullName evidence="7">Chitin-binding type-2 domain-containing protein</fullName>
    </recommendedName>
</protein>
<evidence type="ECO:0000256" key="3">
    <source>
        <dbReference type="ARBA" id="ARBA00022737"/>
    </source>
</evidence>
<dbReference type="InterPro" id="IPR002557">
    <property type="entry name" value="Chitin-bd_dom"/>
</dbReference>
<dbReference type="EMBL" id="GDQN01006444">
    <property type="protein sequence ID" value="JAT84610.1"/>
    <property type="molecule type" value="Transcribed_RNA"/>
</dbReference>
<evidence type="ECO:0000256" key="5">
    <source>
        <dbReference type="ARBA" id="ARBA00023180"/>
    </source>
</evidence>